<dbReference type="InterPro" id="IPR043429">
    <property type="entry name" value="ArtM/GltK/GlnP/TcyL/YhdX-like"/>
</dbReference>
<keyword evidence="2 7" id="KW-0813">Transport</keyword>
<dbReference type="EMBL" id="RKMG01000023">
    <property type="protein sequence ID" value="RPA58672.1"/>
    <property type="molecule type" value="Genomic_DNA"/>
</dbReference>
<dbReference type="GO" id="GO:0043190">
    <property type="term" value="C:ATP-binding cassette (ABC) transporter complex"/>
    <property type="evidence" value="ECO:0007669"/>
    <property type="project" value="InterPro"/>
</dbReference>
<feature type="transmembrane region" description="Helical" evidence="7">
    <location>
        <begin position="87"/>
        <end position="107"/>
    </location>
</feature>
<dbReference type="InterPro" id="IPR010065">
    <property type="entry name" value="AA_ABC_transptr_permease_3TM"/>
</dbReference>
<dbReference type="PROSITE" id="PS50928">
    <property type="entry name" value="ABC_TM1"/>
    <property type="match status" value="1"/>
</dbReference>
<name>A0A3N4G7G7_9LACT</name>
<keyword evidence="5 7" id="KW-1133">Transmembrane helix</keyword>
<proteinExistence type="inferred from homology"/>
<evidence type="ECO:0000256" key="5">
    <source>
        <dbReference type="ARBA" id="ARBA00022989"/>
    </source>
</evidence>
<dbReference type="GO" id="GO:0022857">
    <property type="term" value="F:transmembrane transporter activity"/>
    <property type="evidence" value="ECO:0007669"/>
    <property type="project" value="InterPro"/>
</dbReference>
<feature type="transmembrane region" description="Helical" evidence="7">
    <location>
        <begin position="185"/>
        <end position="205"/>
    </location>
</feature>
<dbReference type="Gene3D" id="1.10.3720.10">
    <property type="entry name" value="MetI-like"/>
    <property type="match status" value="1"/>
</dbReference>
<organism evidence="9 10">
    <name type="scientific">Aerococcus agrisoli</name>
    <dbReference type="NCBI Taxonomy" id="2487350"/>
    <lineage>
        <taxon>Bacteria</taxon>
        <taxon>Bacillati</taxon>
        <taxon>Bacillota</taxon>
        <taxon>Bacilli</taxon>
        <taxon>Lactobacillales</taxon>
        <taxon>Aerococcaceae</taxon>
        <taxon>Aerococcus</taxon>
    </lineage>
</organism>
<gene>
    <name evidence="9" type="ORF">EF384_07210</name>
</gene>
<dbReference type="PANTHER" id="PTHR30614:SF41">
    <property type="entry name" value="INNER MEMBRANE AMINO-ACID ABC TRANSPORTER PERMEASE PROTEIN YHDY"/>
    <property type="match status" value="1"/>
</dbReference>
<sequence length="230" mass="25750">MDFAGALQWMNIQFLLNGLWITLQVTFYAIIFSLILGGIFGVIRFMEIPFFSKILGFIIDVIRNLPLLLIIFFTYFALPQLGIRLNIFWAAVTALMIFESAMISEIIRGGLNSIPKGQAEAGISTGLTRVQTLVYIQLPQAVRAMAPSIVSQLIALIKDTSLATIISLPELTHNAKIIYNQNTNYVIPMFVVMTLLYWIICYSLSQFSKYLANRGSAKATRKDGALVQQK</sequence>
<dbReference type="Proteomes" id="UP000273977">
    <property type="component" value="Unassembled WGS sequence"/>
</dbReference>
<comment type="subcellular location">
    <subcellularLocation>
        <location evidence="1 7">Cell membrane</location>
        <topology evidence="1 7">Multi-pass membrane protein</topology>
    </subcellularLocation>
</comment>
<evidence type="ECO:0000256" key="1">
    <source>
        <dbReference type="ARBA" id="ARBA00004651"/>
    </source>
</evidence>
<protein>
    <submittedName>
        <fullName evidence="9">Amino acid ABC transporter permease</fullName>
    </submittedName>
</protein>
<keyword evidence="4 7" id="KW-0812">Transmembrane</keyword>
<dbReference type="NCBIfam" id="TIGR01726">
    <property type="entry name" value="HEQRo_perm_3TM"/>
    <property type="match status" value="1"/>
</dbReference>
<comment type="caution">
    <text evidence="9">The sequence shown here is derived from an EMBL/GenBank/DDBJ whole genome shotgun (WGS) entry which is preliminary data.</text>
</comment>
<keyword evidence="3" id="KW-1003">Cell membrane</keyword>
<dbReference type="InterPro" id="IPR035906">
    <property type="entry name" value="MetI-like_sf"/>
</dbReference>
<accession>A0A3N4G7G7</accession>
<evidence type="ECO:0000256" key="6">
    <source>
        <dbReference type="ARBA" id="ARBA00023136"/>
    </source>
</evidence>
<feature type="domain" description="ABC transmembrane type-1" evidence="8">
    <location>
        <begin position="19"/>
        <end position="208"/>
    </location>
</feature>
<dbReference type="OrthoDB" id="9805999at2"/>
<keyword evidence="6 7" id="KW-0472">Membrane</keyword>
<evidence type="ECO:0000256" key="2">
    <source>
        <dbReference type="ARBA" id="ARBA00022448"/>
    </source>
</evidence>
<dbReference type="InterPro" id="IPR000515">
    <property type="entry name" value="MetI-like"/>
</dbReference>
<feature type="transmembrane region" description="Helical" evidence="7">
    <location>
        <begin position="20"/>
        <end position="42"/>
    </location>
</feature>
<evidence type="ECO:0000313" key="10">
    <source>
        <dbReference type="Proteomes" id="UP000273977"/>
    </source>
</evidence>
<comment type="similarity">
    <text evidence="7">Belongs to the binding-protein-dependent transport system permease family.</text>
</comment>
<keyword evidence="10" id="KW-1185">Reference proteome</keyword>
<feature type="transmembrane region" description="Helical" evidence="7">
    <location>
        <begin position="54"/>
        <end position="75"/>
    </location>
</feature>
<evidence type="ECO:0000256" key="7">
    <source>
        <dbReference type="RuleBase" id="RU363032"/>
    </source>
</evidence>
<dbReference type="AlphaFoldDB" id="A0A3N4G7G7"/>
<dbReference type="SUPFAM" id="SSF161098">
    <property type="entry name" value="MetI-like"/>
    <property type="match status" value="1"/>
</dbReference>
<dbReference type="RefSeq" id="WP_123780682.1">
    <property type="nucleotide sequence ID" value="NZ_RKMG01000023.1"/>
</dbReference>
<reference evidence="9 10" key="1">
    <citation type="submission" date="2018-11" db="EMBL/GenBank/DDBJ databases">
        <title>Aerococcus sp. SJQ22, whole genome shotgun sequence.</title>
        <authorList>
            <person name="Sun L."/>
            <person name="Gao X."/>
            <person name="Chen W."/>
            <person name="Huang K."/>
        </authorList>
    </citation>
    <scope>NUCLEOTIDE SEQUENCE [LARGE SCALE GENOMIC DNA]</scope>
    <source>
        <strain evidence="9 10">SJQ22</strain>
    </source>
</reference>
<evidence type="ECO:0000259" key="8">
    <source>
        <dbReference type="PROSITE" id="PS50928"/>
    </source>
</evidence>
<evidence type="ECO:0000313" key="9">
    <source>
        <dbReference type="EMBL" id="RPA58672.1"/>
    </source>
</evidence>
<evidence type="ECO:0000256" key="3">
    <source>
        <dbReference type="ARBA" id="ARBA00022475"/>
    </source>
</evidence>
<dbReference type="CDD" id="cd06261">
    <property type="entry name" value="TM_PBP2"/>
    <property type="match status" value="1"/>
</dbReference>
<evidence type="ECO:0000256" key="4">
    <source>
        <dbReference type="ARBA" id="ARBA00022692"/>
    </source>
</evidence>
<dbReference type="Pfam" id="PF00528">
    <property type="entry name" value="BPD_transp_1"/>
    <property type="match status" value="1"/>
</dbReference>
<dbReference type="GO" id="GO:0006865">
    <property type="term" value="P:amino acid transport"/>
    <property type="evidence" value="ECO:0007669"/>
    <property type="project" value="TreeGrafter"/>
</dbReference>
<dbReference type="PANTHER" id="PTHR30614">
    <property type="entry name" value="MEMBRANE COMPONENT OF AMINO ACID ABC TRANSPORTER"/>
    <property type="match status" value="1"/>
</dbReference>